<comment type="caution">
    <text evidence="1">The sequence shown here is derived from an EMBL/GenBank/DDBJ whole genome shotgun (WGS) entry which is preliminary data.</text>
</comment>
<reference evidence="1" key="1">
    <citation type="journal article" date="2021" name="Front. Microbiol.">
        <title>Comprehensive Comparative Genomics and Phenotyping of Methylobacterium Species.</title>
        <authorList>
            <person name="Alessa O."/>
            <person name="Ogura Y."/>
            <person name="Fujitani Y."/>
            <person name="Takami H."/>
            <person name="Hayashi T."/>
            <person name="Sahin N."/>
            <person name="Tani A."/>
        </authorList>
    </citation>
    <scope>NUCLEOTIDE SEQUENCE</scope>
    <source>
        <strain evidence="1">DSM 19015</strain>
    </source>
</reference>
<dbReference type="PROSITE" id="PS51257">
    <property type="entry name" value="PROKAR_LIPOPROTEIN"/>
    <property type="match status" value="1"/>
</dbReference>
<reference evidence="1" key="2">
    <citation type="submission" date="2021-08" db="EMBL/GenBank/DDBJ databases">
        <authorList>
            <person name="Tani A."/>
            <person name="Ola A."/>
            <person name="Ogura Y."/>
            <person name="Katsura K."/>
            <person name="Hayashi T."/>
        </authorList>
    </citation>
    <scope>NUCLEOTIDE SEQUENCE</scope>
    <source>
        <strain evidence="1">DSM 19015</strain>
    </source>
</reference>
<gene>
    <name evidence="1" type="ORF">OCOJLMKI_5294</name>
</gene>
<keyword evidence="2" id="KW-1185">Reference proteome</keyword>
<evidence type="ECO:0000313" key="2">
    <source>
        <dbReference type="Proteomes" id="UP001055125"/>
    </source>
</evidence>
<accession>A0ABQ4S8R2</accession>
<protein>
    <submittedName>
        <fullName evidence="1">Uncharacterized protein</fullName>
    </submittedName>
</protein>
<dbReference type="Proteomes" id="UP001055125">
    <property type="component" value="Unassembled WGS sequence"/>
</dbReference>
<organism evidence="1 2">
    <name type="scientific">Methylobacterium iners</name>
    <dbReference type="NCBI Taxonomy" id="418707"/>
    <lineage>
        <taxon>Bacteria</taxon>
        <taxon>Pseudomonadati</taxon>
        <taxon>Pseudomonadota</taxon>
        <taxon>Alphaproteobacteria</taxon>
        <taxon>Hyphomicrobiales</taxon>
        <taxon>Methylobacteriaceae</taxon>
        <taxon>Methylobacterium</taxon>
    </lineage>
</organism>
<dbReference type="EMBL" id="BPQP01000156">
    <property type="protein sequence ID" value="GJD98055.1"/>
    <property type="molecule type" value="Genomic_DNA"/>
</dbReference>
<proteinExistence type="predicted"/>
<evidence type="ECO:0000313" key="1">
    <source>
        <dbReference type="EMBL" id="GJD98055.1"/>
    </source>
</evidence>
<sequence length="36" mass="3990">MRCIIVPRDCCTIGSVMVAACMEIKAVTICKLFLTR</sequence>
<name>A0ABQ4S8R2_9HYPH</name>